<accession>A0A6J8EVE1</accession>
<dbReference type="Proteomes" id="UP000507470">
    <property type="component" value="Unassembled WGS sequence"/>
</dbReference>
<feature type="domain" description="B box-type" evidence="1">
    <location>
        <begin position="74"/>
        <end position="114"/>
    </location>
</feature>
<organism evidence="2 3">
    <name type="scientific">Mytilus coruscus</name>
    <name type="common">Sea mussel</name>
    <dbReference type="NCBI Taxonomy" id="42192"/>
    <lineage>
        <taxon>Eukaryota</taxon>
        <taxon>Metazoa</taxon>
        <taxon>Spiralia</taxon>
        <taxon>Lophotrochozoa</taxon>
        <taxon>Mollusca</taxon>
        <taxon>Bivalvia</taxon>
        <taxon>Autobranchia</taxon>
        <taxon>Pteriomorphia</taxon>
        <taxon>Mytilida</taxon>
        <taxon>Mytiloidea</taxon>
        <taxon>Mytilidae</taxon>
        <taxon>Mytilinae</taxon>
        <taxon>Mytilus</taxon>
    </lineage>
</organism>
<gene>
    <name evidence="2" type="ORF">MCOR_55686</name>
</gene>
<evidence type="ECO:0000259" key="1">
    <source>
        <dbReference type="Pfam" id="PF00643"/>
    </source>
</evidence>
<dbReference type="Gene3D" id="4.10.830.40">
    <property type="match status" value="1"/>
</dbReference>
<evidence type="ECO:0000313" key="2">
    <source>
        <dbReference type="EMBL" id="CAC5423716.1"/>
    </source>
</evidence>
<sequence>MPKPVDDGNKCDIEDIVDDLINEVLQSTETGPSLSGIVFDAIKDIKEDDDDQSETSVYDVTDIELELDEVIDEFCDQQNVKWKCEDCGVYLCNACKEKIHPRLKVSDKHRIVSIQDIGKNSNQAASQPIEEDIMNCPISNTVCPDLNSLQMHVLDCMDK</sequence>
<dbReference type="OrthoDB" id="6343844at2759"/>
<protein>
    <recommendedName>
        <fullName evidence="1">B box-type domain-containing protein</fullName>
    </recommendedName>
</protein>
<dbReference type="AlphaFoldDB" id="A0A6J8EVE1"/>
<keyword evidence="3" id="KW-1185">Reference proteome</keyword>
<dbReference type="Pfam" id="PF00643">
    <property type="entry name" value="zf-B_box"/>
    <property type="match status" value="1"/>
</dbReference>
<dbReference type="InterPro" id="IPR000315">
    <property type="entry name" value="Znf_B-box"/>
</dbReference>
<reference evidence="2 3" key="1">
    <citation type="submission" date="2020-06" db="EMBL/GenBank/DDBJ databases">
        <authorList>
            <person name="Li R."/>
            <person name="Bekaert M."/>
        </authorList>
    </citation>
    <scope>NUCLEOTIDE SEQUENCE [LARGE SCALE GENOMIC DNA]</scope>
    <source>
        <strain evidence="3">wild</strain>
    </source>
</reference>
<proteinExistence type="predicted"/>
<dbReference type="EMBL" id="CACVKT020009848">
    <property type="protein sequence ID" value="CAC5423716.1"/>
    <property type="molecule type" value="Genomic_DNA"/>
</dbReference>
<name>A0A6J8EVE1_MYTCO</name>
<dbReference type="CDD" id="cd19757">
    <property type="entry name" value="Bbox1"/>
    <property type="match status" value="1"/>
</dbReference>
<evidence type="ECO:0000313" key="3">
    <source>
        <dbReference type="Proteomes" id="UP000507470"/>
    </source>
</evidence>
<dbReference type="GO" id="GO:0008270">
    <property type="term" value="F:zinc ion binding"/>
    <property type="evidence" value="ECO:0007669"/>
    <property type="project" value="InterPro"/>
</dbReference>